<name>A0A0B6D292_9GAMM</name>
<comment type="caution">
    <text evidence="6">Lacks conserved residue(s) required for the propagation of feature annotation.</text>
</comment>
<feature type="domain" description="Flavodoxin-like fold" evidence="7">
    <location>
        <begin position="2"/>
        <end position="192"/>
    </location>
</feature>
<comment type="catalytic activity">
    <reaction evidence="6">
        <text>2 a quinone + NADH + H(+) = 2 a 1,4-benzosemiquinone + NAD(+)</text>
        <dbReference type="Rhea" id="RHEA:65952"/>
        <dbReference type="ChEBI" id="CHEBI:15378"/>
        <dbReference type="ChEBI" id="CHEBI:57540"/>
        <dbReference type="ChEBI" id="CHEBI:57945"/>
        <dbReference type="ChEBI" id="CHEBI:132124"/>
        <dbReference type="ChEBI" id="CHEBI:134225"/>
    </reaction>
</comment>
<dbReference type="PANTHER" id="PTHR43741">
    <property type="entry name" value="FMN-DEPENDENT NADH-AZOREDUCTASE 1"/>
    <property type="match status" value="1"/>
</dbReference>
<sequence length="195" mass="22050">MKKVLHIRSSIKEKNSVSRKIGDDLISHLKSTDKVKVSERDLVDNSVEHINPDFINAMANNNQDKLTTSNKLIEELFENDIIVIESPMYNFSIPSTLKSWIDNIMIARKTFLYTANGPEGLVKNKKAILVLSKGNIYSKGATKPLDFQENYLRTILNFIGINDITVICAEGVDLSAEIREKSLKQVEQQIKDLTL</sequence>
<protein>
    <recommendedName>
        <fullName evidence="6">FMN dependent NADH:quinone oxidoreductase</fullName>
        <ecNumber evidence="6">1.6.5.-</ecNumber>
    </recommendedName>
    <alternativeName>
        <fullName evidence="6">Azo-dye reductase</fullName>
    </alternativeName>
    <alternativeName>
        <fullName evidence="6">FMN-dependent NADH-azo compound oxidoreductase</fullName>
    </alternativeName>
    <alternativeName>
        <fullName evidence="6">FMN-dependent NADH-azoreductase</fullName>
        <ecNumber evidence="6">1.7.1.17</ecNumber>
    </alternativeName>
</protein>
<dbReference type="PANTHER" id="PTHR43741:SF4">
    <property type="entry name" value="FMN-DEPENDENT NADH:QUINONE OXIDOREDUCTASE"/>
    <property type="match status" value="1"/>
</dbReference>
<dbReference type="Pfam" id="PF02525">
    <property type="entry name" value="Flavodoxin_2"/>
    <property type="match status" value="1"/>
</dbReference>
<keyword evidence="3 6" id="KW-0560">Oxidoreductase</keyword>
<comment type="cofactor">
    <cofactor evidence="6">
        <name>FMN</name>
        <dbReference type="ChEBI" id="CHEBI:58210"/>
    </cofactor>
    <text evidence="6">Binds 1 FMN per subunit.</text>
</comment>
<dbReference type="GO" id="GO:0009055">
    <property type="term" value="F:electron transfer activity"/>
    <property type="evidence" value="ECO:0007669"/>
    <property type="project" value="UniProtKB-UniRule"/>
</dbReference>
<evidence type="ECO:0000256" key="6">
    <source>
        <dbReference type="HAMAP-Rule" id="MF_01216"/>
    </source>
</evidence>
<dbReference type="GO" id="GO:0010181">
    <property type="term" value="F:FMN binding"/>
    <property type="evidence" value="ECO:0007669"/>
    <property type="project" value="UniProtKB-UniRule"/>
</dbReference>
<dbReference type="EC" id="1.7.1.17" evidence="6"/>
<dbReference type="EC" id="1.6.5.-" evidence="6"/>
<keyword evidence="4 6" id="KW-0520">NAD</keyword>
<keyword evidence="1 6" id="KW-0285">Flavoprotein</keyword>
<dbReference type="HAMAP" id="MF_01216">
    <property type="entry name" value="Azoreductase_type1"/>
    <property type="match status" value="1"/>
</dbReference>
<feature type="binding site" evidence="6">
    <location>
        <position position="10"/>
    </location>
    <ligand>
        <name>FMN</name>
        <dbReference type="ChEBI" id="CHEBI:58210"/>
    </ligand>
</feature>
<reference evidence="8 9" key="1">
    <citation type="journal article" date="2015" name="Genome Announc.">
        <title>Genome sequencing of 18 francisella strains to aid in assay development and testing.</title>
        <authorList>
            <person name="Johnson S.L."/>
            <person name="Daligault H.E."/>
            <person name="Davenport K.W."/>
            <person name="Coyne S.R."/>
            <person name="Frey K.G."/>
            <person name="Koroleva G.I."/>
            <person name="Broomall S.M."/>
            <person name="Bishop-Lilly K.A."/>
            <person name="Bruce D.C."/>
            <person name="Chertkov O."/>
            <person name="Freitas T."/>
            <person name="Jaissle J."/>
            <person name="Ladner J.T."/>
            <person name="Rosenzweig C.N."/>
            <person name="Gibbons H.S."/>
            <person name="Palacios G.F."/>
            <person name="Redden C.L."/>
            <person name="Xu Y."/>
            <person name="Minogue T.D."/>
            <person name="Chain P.S."/>
        </authorList>
    </citation>
    <scope>NUCLEOTIDE SEQUENCE [LARGE SCALE GENOMIC DNA]</scope>
    <source>
        <strain evidence="8 9">GA01-2794</strain>
    </source>
</reference>
<dbReference type="Gene3D" id="3.40.50.360">
    <property type="match status" value="1"/>
</dbReference>
<dbReference type="OrthoDB" id="9787136at2"/>
<evidence type="ECO:0000256" key="3">
    <source>
        <dbReference type="ARBA" id="ARBA00023002"/>
    </source>
</evidence>
<comment type="function">
    <text evidence="6">Quinone reductase that provides resistance to thiol-specific stress caused by electrophilic quinones.</text>
</comment>
<accession>A0A0B6D292</accession>
<dbReference type="RefSeq" id="WP_044527015.1">
    <property type="nucleotide sequence ID" value="NZ_CP009440.1"/>
</dbReference>
<dbReference type="Proteomes" id="UP000031830">
    <property type="component" value="Chromosome"/>
</dbReference>
<comment type="subunit">
    <text evidence="6">Homodimer.</text>
</comment>
<dbReference type="GO" id="GO:0016652">
    <property type="term" value="F:oxidoreductase activity, acting on NAD(P)H as acceptor"/>
    <property type="evidence" value="ECO:0007669"/>
    <property type="project" value="UniProtKB-UniRule"/>
</dbReference>
<dbReference type="InterPro" id="IPR029039">
    <property type="entry name" value="Flavoprotein-like_sf"/>
</dbReference>
<gene>
    <name evidence="6" type="primary">azoR</name>
    <name evidence="8" type="ORF">LA55_2016</name>
</gene>
<comment type="catalytic activity">
    <reaction evidence="5">
        <text>N,N-dimethyl-1,4-phenylenediamine + anthranilate + 2 NAD(+) = 2-(4-dimethylaminophenyl)diazenylbenzoate + 2 NADH + 2 H(+)</text>
        <dbReference type="Rhea" id="RHEA:55872"/>
        <dbReference type="ChEBI" id="CHEBI:15378"/>
        <dbReference type="ChEBI" id="CHEBI:15783"/>
        <dbReference type="ChEBI" id="CHEBI:16567"/>
        <dbReference type="ChEBI" id="CHEBI:57540"/>
        <dbReference type="ChEBI" id="CHEBI:57945"/>
        <dbReference type="ChEBI" id="CHEBI:71579"/>
        <dbReference type="EC" id="1.7.1.17"/>
    </reaction>
    <physiologicalReaction direction="right-to-left" evidence="5">
        <dbReference type="Rhea" id="RHEA:55874"/>
    </physiologicalReaction>
</comment>
<evidence type="ECO:0000256" key="4">
    <source>
        <dbReference type="ARBA" id="ARBA00023027"/>
    </source>
</evidence>
<evidence type="ECO:0000256" key="2">
    <source>
        <dbReference type="ARBA" id="ARBA00022643"/>
    </source>
</evidence>
<dbReference type="InterPro" id="IPR003680">
    <property type="entry name" value="Flavodoxin_fold"/>
</dbReference>
<dbReference type="KEGG" id="fpz:LA55_2016"/>
<dbReference type="AlphaFoldDB" id="A0A0B6D292"/>
<dbReference type="EMBL" id="CP009440">
    <property type="protein sequence ID" value="AJI52956.1"/>
    <property type="molecule type" value="Genomic_DNA"/>
</dbReference>
<feature type="binding site" evidence="6">
    <location>
        <begin position="16"/>
        <end position="18"/>
    </location>
    <ligand>
        <name>FMN</name>
        <dbReference type="ChEBI" id="CHEBI:58210"/>
    </ligand>
</feature>
<evidence type="ECO:0000259" key="7">
    <source>
        <dbReference type="Pfam" id="PF02525"/>
    </source>
</evidence>
<dbReference type="SUPFAM" id="SSF52218">
    <property type="entry name" value="Flavoproteins"/>
    <property type="match status" value="1"/>
</dbReference>
<evidence type="ECO:0000313" key="8">
    <source>
        <dbReference type="EMBL" id="AJI52956.1"/>
    </source>
</evidence>
<comment type="function">
    <text evidence="6">Also exhibits azoreductase activity. Catalyzes the reductive cleavage of the azo bond in aromatic azo compounds to the corresponding amines.</text>
</comment>
<comment type="similarity">
    <text evidence="6">Belongs to the azoreductase type 1 family.</text>
</comment>
<evidence type="ECO:0000256" key="5">
    <source>
        <dbReference type="ARBA" id="ARBA00048542"/>
    </source>
</evidence>
<keyword evidence="2 6" id="KW-0288">FMN</keyword>
<dbReference type="InterPro" id="IPR050104">
    <property type="entry name" value="FMN-dep_NADH:Q_OxRdtase_AzoR1"/>
</dbReference>
<organism evidence="8 9">
    <name type="scientific">Francisella philomiragia</name>
    <dbReference type="NCBI Taxonomy" id="28110"/>
    <lineage>
        <taxon>Bacteria</taxon>
        <taxon>Pseudomonadati</taxon>
        <taxon>Pseudomonadota</taxon>
        <taxon>Gammaproteobacteria</taxon>
        <taxon>Thiotrichales</taxon>
        <taxon>Francisellaceae</taxon>
        <taxon>Francisella</taxon>
    </lineage>
</organism>
<dbReference type="GO" id="GO:0016655">
    <property type="term" value="F:oxidoreductase activity, acting on NAD(P)H, quinone or similar compound as acceptor"/>
    <property type="evidence" value="ECO:0007669"/>
    <property type="project" value="InterPro"/>
</dbReference>
<evidence type="ECO:0000256" key="1">
    <source>
        <dbReference type="ARBA" id="ARBA00022630"/>
    </source>
</evidence>
<proteinExistence type="inferred from homology"/>
<evidence type="ECO:0000313" key="9">
    <source>
        <dbReference type="Proteomes" id="UP000031830"/>
    </source>
</evidence>
<feature type="binding site" evidence="6">
    <location>
        <begin position="88"/>
        <end position="91"/>
    </location>
    <ligand>
        <name>FMN</name>
        <dbReference type="ChEBI" id="CHEBI:58210"/>
    </ligand>
</feature>
<dbReference type="STRING" id="28110.KU46_446"/>
<dbReference type="InterPro" id="IPR023048">
    <property type="entry name" value="NADH:quinone_OxRdtase_FMN_depd"/>
</dbReference>